<protein>
    <submittedName>
        <fullName evidence="2">FLYWCH-type domain-containing protein</fullName>
    </submittedName>
</protein>
<name>A0A7E4VDQ9_PANRE</name>
<dbReference type="WBParaSite" id="Pan_g19245.t1">
    <property type="protein sequence ID" value="Pan_g19245.t1"/>
    <property type="gene ID" value="Pan_g19245"/>
</dbReference>
<sequence length="88" mass="10336">MKKRLLLRGTDNGINRYKQTVKTTLLQTTCIENGFPRKEDALYVVYICRHIVKTLSTKCTYHLVVDASFEMYDDTEMQKECCRHTPDD</sequence>
<accession>A0A7E4VDQ9</accession>
<proteinExistence type="predicted"/>
<evidence type="ECO:0000313" key="2">
    <source>
        <dbReference type="WBParaSite" id="Pan_g19245.t1"/>
    </source>
</evidence>
<evidence type="ECO:0000313" key="1">
    <source>
        <dbReference type="Proteomes" id="UP000492821"/>
    </source>
</evidence>
<dbReference type="Proteomes" id="UP000492821">
    <property type="component" value="Unassembled WGS sequence"/>
</dbReference>
<organism evidence="1 2">
    <name type="scientific">Panagrellus redivivus</name>
    <name type="common">Microworm</name>
    <dbReference type="NCBI Taxonomy" id="6233"/>
    <lineage>
        <taxon>Eukaryota</taxon>
        <taxon>Metazoa</taxon>
        <taxon>Ecdysozoa</taxon>
        <taxon>Nematoda</taxon>
        <taxon>Chromadorea</taxon>
        <taxon>Rhabditida</taxon>
        <taxon>Tylenchina</taxon>
        <taxon>Panagrolaimomorpha</taxon>
        <taxon>Panagrolaimoidea</taxon>
        <taxon>Panagrolaimidae</taxon>
        <taxon>Panagrellus</taxon>
    </lineage>
</organism>
<keyword evidence="1" id="KW-1185">Reference proteome</keyword>
<dbReference type="AlphaFoldDB" id="A0A7E4VDQ9"/>
<reference evidence="1" key="1">
    <citation type="journal article" date="2013" name="Genetics">
        <title>The draft genome and transcriptome of Panagrellus redivivus are shaped by the harsh demands of a free-living lifestyle.</title>
        <authorList>
            <person name="Srinivasan J."/>
            <person name="Dillman A.R."/>
            <person name="Macchietto M.G."/>
            <person name="Heikkinen L."/>
            <person name="Lakso M."/>
            <person name="Fracchia K.M."/>
            <person name="Antoshechkin I."/>
            <person name="Mortazavi A."/>
            <person name="Wong G."/>
            <person name="Sternberg P.W."/>
        </authorList>
    </citation>
    <scope>NUCLEOTIDE SEQUENCE [LARGE SCALE GENOMIC DNA]</scope>
    <source>
        <strain evidence="1">MT8872</strain>
    </source>
</reference>
<reference evidence="2" key="2">
    <citation type="submission" date="2020-10" db="UniProtKB">
        <authorList>
            <consortium name="WormBaseParasite"/>
        </authorList>
    </citation>
    <scope>IDENTIFICATION</scope>
</reference>